<proteinExistence type="predicted"/>
<reference evidence="1 2" key="1">
    <citation type="journal article" date="2016" name="Mol. Biol. Evol.">
        <title>Comparative Genomics of Early-Diverging Mushroom-Forming Fungi Provides Insights into the Origins of Lignocellulose Decay Capabilities.</title>
        <authorList>
            <person name="Nagy L.G."/>
            <person name="Riley R."/>
            <person name="Tritt A."/>
            <person name="Adam C."/>
            <person name="Daum C."/>
            <person name="Floudas D."/>
            <person name="Sun H."/>
            <person name="Yadav J.S."/>
            <person name="Pangilinan J."/>
            <person name="Larsson K.H."/>
            <person name="Matsuura K."/>
            <person name="Barry K."/>
            <person name="Labutti K."/>
            <person name="Kuo R."/>
            <person name="Ohm R.A."/>
            <person name="Bhattacharya S.S."/>
            <person name="Shirouzu T."/>
            <person name="Yoshinaga Y."/>
            <person name="Martin F.M."/>
            <person name="Grigoriev I.V."/>
            <person name="Hibbett D.S."/>
        </authorList>
    </citation>
    <scope>NUCLEOTIDE SEQUENCE [LARGE SCALE GENOMIC DNA]</scope>
    <source>
        <strain evidence="1 2">HHB9708</strain>
    </source>
</reference>
<dbReference type="AlphaFoldDB" id="A0A165ALR0"/>
<evidence type="ECO:0000313" key="1">
    <source>
        <dbReference type="EMBL" id="KZS99229.1"/>
    </source>
</evidence>
<accession>A0A165ALR0</accession>
<dbReference type="EMBL" id="KV419394">
    <property type="protein sequence ID" value="KZS99229.1"/>
    <property type="molecule type" value="Genomic_DNA"/>
</dbReference>
<organism evidence="1 2">
    <name type="scientific">Sistotremastrum niveocremeum HHB9708</name>
    <dbReference type="NCBI Taxonomy" id="1314777"/>
    <lineage>
        <taxon>Eukaryota</taxon>
        <taxon>Fungi</taxon>
        <taxon>Dikarya</taxon>
        <taxon>Basidiomycota</taxon>
        <taxon>Agaricomycotina</taxon>
        <taxon>Agaricomycetes</taxon>
        <taxon>Sistotremastrales</taxon>
        <taxon>Sistotremastraceae</taxon>
        <taxon>Sertulicium</taxon>
        <taxon>Sertulicium niveocremeum</taxon>
    </lineage>
</organism>
<protein>
    <submittedName>
        <fullName evidence="1">Uncharacterized protein</fullName>
    </submittedName>
</protein>
<evidence type="ECO:0000313" key="2">
    <source>
        <dbReference type="Proteomes" id="UP000076722"/>
    </source>
</evidence>
<dbReference type="Proteomes" id="UP000076722">
    <property type="component" value="Unassembled WGS sequence"/>
</dbReference>
<gene>
    <name evidence="1" type="ORF">SISNIDRAFT_448093</name>
</gene>
<name>A0A165ALR0_9AGAM</name>
<sequence>MIFEGYQVSIGFISARTVAEYHSAVEEIDELLRLYDIARRPAHDATRRRIFSGFLGCRTYC</sequence>
<keyword evidence="2" id="KW-1185">Reference proteome</keyword>